<feature type="compositionally biased region" description="Polar residues" evidence="1">
    <location>
        <begin position="18"/>
        <end position="32"/>
    </location>
</feature>
<comment type="caution">
    <text evidence="2">The sequence shown here is derived from an EMBL/GenBank/DDBJ whole genome shotgun (WGS) entry which is preliminary data.</text>
</comment>
<dbReference type="Proteomes" id="UP000821866">
    <property type="component" value="Chromosome 8"/>
</dbReference>
<evidence type="ECO:0000313" key="2">
    <source>
        <dbReference type="EMBL" id="KAH8018226.1"/>
    </source>
</evidence>
<name>A0A9J6D882_RHIMP</name>
<organism evidence="2 3">
    <name type="scientific">Rhipicephalus microplus</name>
    <name type="common">Cattle tick</name>
    <name type="synonym">Boophilus microplus</name>
    <dbReference type="NCBI Taxonomy" id="6941"/>
    <lineage>
        <taxon>Eukaryota</taxon>
        <taxon>Metazoa</taxon>
        <taxon>Ecdysozoa</taxon>
        <taxon>Arthropoda</taxon>
        <taxon>Chelicerata</taxon>
        <taxon>Arachnida</taxon>
        <taxon>Acari</taxon>
        <taxon>Parasitiformes</taxon>
        <taxon>Ixodida</taxon>
        <taxon>Ixodoidea</taxon>
        <taxon>Ixodidae</taxon>
        <taxon>Rhipicephalinae</taxon>
        <taxon>Rhipicephalus</taxon>
        <taxon>Boophilus</taxon>
    </lineage>
</organism>
<sequence>MTAIVGTSQMHPTKDDTSSTTLEPPALTTQKSWAPATEPQSHHTSHHQRPVSLFCRIDVHPRQSSAGASLPVPDYMQALASEGEVDRRALMQDFETRFTTRLPSLEVALAQRAPTLDVVTDLAVRLSVFEEQSGLQQRMFTAVERNFSLLAQPRFLGAQLPPPAFDGTMSWAAFLVQFESIADINGWTVQNKASLCSSVAPRLNTLSTSGKSSARTMKLWFRRWKPDLATVIFFSSTLHN</sequence>
<dbReference type="AlphaFoldDB" id="A0A9J6D882"/>
<gene>
    <name evidence="2" type="ORF">HPB51_000189</name>
</gene>
<feature type="region of interest" description="Disordered" evidence="1">
    <location>
        <begin position="1"/>
        <end position="49"/>
    </location>
</feature>
<reference evidence="2" key="1">
    <citation type="journal article" date="2020" name="Cell">
        <title>Large-Scale Comparative Analyses of Tick Genomes Elucidate Their Genetic Diversity and Vector Capacities.</title>
        <authorList>
            <consortium name="Tick Genome and Microbiome Consortium (TIGMIC)"/>
            <person name="Jia N."/>
            <person name="Wang J."/>
            <person name="Shi W."/>
            <person name="Du L."/>
            <person name="Sun Y."/>
            <person name="Zhan W."/>
            <person name="Jiang J.F."/>
            <person name="Wang Q."/>
            <person name="Zhang B."/>
            <person name="Ji P."/>
            <person name="Bell-Sakyi L."/>
            <person name="Cui X.M."/>
            <person name="Yuan T.T."/>
            <person name="Jiang B.G."/>
            <person name="Yang W.F."/>
            <person name="Lam T.T."/>
            <person name="Chang Q.C."/>
            <person name="Ding S.J."/>
            <person name="Wang X.J."/>
            <person name="Zhu J.G."/>
            <person name="Ruan X.D."/>
            <person name="Zhao L."/>
            <person name="Wei J.T."/>
            <person name="Ye R.Z."/>
            <person name="Que T.C."/>
            <person name="Du C.H."/>
            <person name="Zhou Y.H."/>
            <person name="Cheng J.X."/>
            <person name="Dai P.F."/>
            <person name="Guo W.B."/>
            <person name="Han X.H."/>
            <person name="Huang E.J."/>
            <person name="Li L.F."/>
            <person name="Wei W."/>
            <person name="Gao Y.C."/>
            <person name="Liu J.Z."/>
            <person name="Shao H.Z."/>
            <person name="Wang X."/>
            <person name="Wang C.C."/>
            <person name="Yang T.C."/>
            <person name="Huo Q.B."/>
            <person name="Li W."/>
            <person name="Chen H.Y."/>
            <person name="Chen S.E."/>
            <person name="Zhou L.G."/>
            <person name="Ni X.B."/>
            <person name="Tian J.H."/>
            <person name="Sheng Y."/>
            <person name="Liu T."/>
            <person name="Pan Y.S."/>
            <person name="Xia L.Y."/>
            <person name="Li J."/>
            <person name="Zhao F."/>
            <person name="Cao W.C."/>
        </authorList>
    </citation>
    <scope>NUCLEOTIDE SEQUENCE</scope>
    <source>
        <strain evidence="2">Rmic-2018</strain>
    </source>
</reference>
<accession>A0A9J6D882</accession>
<evidence type="ECO:0000313" key="3">
    <source>
        <dbReference type="Proteomes" id="UP000821866"/>
    </source>
</evidence>
<dbReference type="EMBL" id="JABSTU010000010">
    <property type="protein sequence ID" value="KAH8018226.1"/>
    <property type="molecule type" value="Genomic_DNA"/>
</dbReference>
<keyword evidence="3" id="KW-1185">Reference proteome</keyword>
<proteinExistence type="predicted"/>
<protein>
    <submittedName>
        <fullName evidence="2">Uncharacterized protein</fullName>
    </submittedName>
</protein>
<feature type="compositionally biased region" description="Polar residues" evidence="1">
    <location>
        <begin position="1"/>
        <end position="11"/>
    </location>
</feature>
<reference evidence="2" key="2">
    <citation type="submission" date="2021-09" db="EMBL/GenBank/DDBJ databases">
        <authorList>
            <person name="Jia N."/>
            <person name="Wang J."/>
            <person name="Shi W."/>
            <person name="Du L."/>
            <person name="Sun Y."/>
            <person name="Zhan W."/>
            <person name="Jiang J."/>
            <person name="Wang Q."/>
            <person name="Zhang B."/>
            <person name="Ji P."/>
            <person name="Sakyi L.B."/>
            <person name="Cui X."/>
            <person name="Yuan T."/>
            <person name="Jiang B."/>
            <person name="Yang W."/>
            <person name="Lam T.T.-Y."/>
            <person name="Chang Q."/>
            <person name="Ding S."/>
            <person name="Wang X."/>
            <person name="Zhu J."/>
            <person name="Ruan X."/>
            <person name="Zhao L."/>
            <person name="Wei J."/>
            <person name="Que T."/>
            <person name="Du C."/>
            <person name="Cheng J."/>
            <person name="Dai P."/>
            <person name="Han X."/>
            <person name="Huang E."/>
            <person name="Gao Y."/>
            <person name="Liu J."/>
            <person name="Shao H."/>
            <person name="Ye R."/>
            <person name="Li L."/>
            <person name="Wei W."/>
            <person name="Wang X."/>
            <person name="Wang C."/>
            <person name="Huo Q."/>
            <person name="Li W."/>
            <person name="Guo W."/>
            <person name="Chen H."/>
            <person name="Chen S."/>
            <person name="Zhou L."/>
            <person name="Zhou L."/>
            <person name="Ni X."/>
            <person name="Tian J."/>
            <person name="Zhou Y."/>
            <person name="Sheng Y."/>
            <person name="Liu T."/>
            <person name="Pan Y."/>
            <person name="Xia L."/>
            <person name="Li J."/>
            <person name="Zhao F."/>
            <person name="Cao W."/>
        </authorList>
    </citation>
    <scope>NUCLEOTIDE SEQUENCE</scope>
    <source>
        <strain evidence="2">Rmic-2018</strain>
        <tissue evidence="2">Larvae</tissue>
    </source>
</reference>
<evidence type="ECO:0000256" key="1">
    <source>
        <dbReference type="SAM" id="MobiDB-lite"/>
    </source>
</evidence>